<organism evidence="2 3">
    <name type="scientific">Zizania palustris</name>
    <name type="common">Northern wild rice</name>
    <dbReference type="NCBI Taxonomy" id="103762"/>
    <lineage>
        <taxon>Eukaryota</taxon>
        <taxon>Viridiplantae</taxon>
        <taxon>Streptophyta</taxon>
        <taxon>Embryophyta</taxon>
        <taxon>Tracheophyta</taxon>
        <taxon>Spermatophyta</taxon>
        <taxon>Magnoliopsida</taxon>
        <taxon>Liliopsida</taxon>
        <taxon>Poales</taxon>
        <taxon>Poaceae</taxon>
        <taxon>BOP clade</taxon>
        <taxon>Oryzoideae</taxon>
        <taxon>Oryzeae</taxon>
        <taxon>Zizaniinae</taxon>
        <taxon>Zizania</taxon>
    </lineage>
</organism>
<dbReference type="PANTHER" id="PTHR15598:SF8">
    <property type="entry name" value="OS06G0300800 PROTEIN"/>
    <property type="match status" value="1"/>
</dbReference>
<reference evidence="2" key="2">
    <citation type="submission" date="2021-02" db="EMBL/GenBank/DDBJ databases">
        <authorList>
            <person name="Kimball J.A."/>
            <person name="Haas M.W."/>
            <person name="Macchietto M."/>
            <person name="Kono T."/>
            <person name="Duquette J."/>
            <person name="Shao M."/>
        </authorList>
    </citation>
    <scope>NUCLEOTIDE SEQUENCE</scope>
    <source>
        <tissue evidence="2">Fresh leaf tissue</tissue>
    </source>
</reference>
<dbReference type="PANTHER" id="PTHR15598">
    <property type="entry name" value="ENHANCER OF MRNA-DECAPPING PROTEIN 4"/>
    <property type="match status" value="1"/>
</dbReference>
<feature type="domain" description="Enhancer of mRNA-decapping protein 4 C-terminal" evidence="1">
    <location>
        <begin position="47"/>
        <end position="129"/>
    </location>
</feature>
<dbReference type="Proteomes" id="UP000729402">
    <property type="component" value="Unassembled WGS sequence"/>
</dbReference>
<comment type="caution">
    <text evidence="2">The sequence shown here is derived from an EMBL/GenBank/DDBJ whole genome shotgun (WGS) entry which is preliminary data.</text>
</comment>
<dbReference type="GO" id="GO:0031087">
    <property type="term" value="P:deadenylation-independent decapping of nuclear-transcribed mRNA"/>
    <property type="evidence" value="ECO:0007669"/>
    <property type="project" value="InterPro"/>
</dbReference>
<proteinExistence type="predicted"/>
<dbReference type="AlphaFoldDB" id="A0A8J6BV66"/>
<evidence type="ECO:0000313" key="3">
    <source>
        <dbReference type="Proteomes" id="UP000729402"/>
    </source>
</evidence>
<dbReference type="Pfam" id="PF21289">
    <property type="entry name" value="EDC4_C"/>
    <property type="match status" value="1"/>
</dbReference>
<dbReference type="GO" id="GO:0000932">
    <property type="term" value="C:P-body"/>
    <property type="evidence" value="ECO:0007669"/>
    <property type="project" value="TreeGrafter"/>
</dbReference>
<protein>
    <recommendedName>
        <fullName evidence="1">Enhancer of mRNA-decapping protein 4 C-terminal domain-containing protein</fullName>
    </recommendedName>
</protein>
<gene>
    <name evidence="2" type="ORF">GUJ93_ZPchr0012g20075</name>
</gene>
<reference evidence="2" key="1">
    <citation type="journal article" date="2021" name="bioRxiv">
        <title>Whole Genome Assembly and Annotation of Northern Wild Rice, Zizania palustris L., Supports a Whole Genome Duplication in the Zizania Genus.</title>
        <authorList>
            <person name="Haas M."/>
            <person name="Kono T."/>
            <person name="Macchietto M."/>
            <person name="Millas R."/>
            <person name="McGilp L."/>
            <person name="Shao M."/>
            <person name="Duquette J."/>
            <person name="Hirsch C.N."/>
            <person name="Kimball J."/>
        </authorList>
    </citation>
    <scope>NUCLEOTIDE SEQUENCE</scope>
    <source>
        <tissue evidence="2">Fresh leaf tissue</tissue>
    </source>
</reference>
<dbReference type="OrthoDB" id="786699at2759"/>
<evidence type="ECO:0000313" key="2">
    <source>
        <dbReference type="EMBL" id="KAG8094406.1"/>
    </source>
</evidence>
<dbReference type="InterPro" id="IPR049404">
    <property type="entry name" value="EDC4_C"/>
</dbReference>
<name>A0A8J6BV66_ZIZPA</name>
<dbReference type="EMBL" id="JAAALK010000080">
    <property type="protein sequence ID" value="KAG8094406.1"/>
    <property type="molecule type" value="Genomic_DNA"/>
</dbReference>
<keyword evidence="3" id="KW-1185">Reference proteome</keyword>
<accession>A0A8J6BV66</accession>
<sequence>MFEQVDGAFQNGMSEHGAAIRQQVAAAHTPLAQTLSVDAPLDPVKEISRLISERKFDEAFTMALQRGDVSIVSWLCSQVDLHELCRMIPIPLNQGVLLALFQQLACDIVNGTPRKLEWMTAVAVAISPTSV</sequence>
<dbReference type="InterPro" id="IPR045152">
    <property type="entry name" value="EDC4-like"/>
</dbReference>
<evidence type="ECO:0000259" key="1">
    <source>
        <dbReference type="Pfam" id="PF21289"/>
    </source>
</evidence>